<evidence type="ECO:0000256" key="1">
    <source>
        <dbReference type="ARBA" id="ARBA00004196"/>
    </source>
</evidence>
<dbReference type="SUPFAM" id="SSF48230">
    <property type="entry name" value="Chondroitin AC/alginate lyase"/>
    <property type="match status" value="1"/>
</dbReference>
<dbReference type="GO" id="GO:0016829">
    <property type="term" value="F:lyase activity"/>
    <property type="evidence" value="ECO:0007669"/>
    <property type="project" value="InterPro"/>
</dbReference>
<dbReference type="Pfam" id="PF07940">
    <property type="entry name" value="Hepar_II_III_C"/>
    <property type="match status" value="1"/>
</dbReference>
<evidence type="ECO:0000313" key="4">
    <source>
        <dbReference type="EMBL" id="MRY13819.1"/>
    </source>
</evidence>
<name>A0A6G1ZIS7_9BACT</name>
<dbReference type="InterPro" id="IPR012480">
    <property type="entry name" value="Hepar_II_III_C"/>
</dbReference>
<feature type="chain" id="PRO_5026263438" evidence="2">
    <location>
        <begin position="21"/>
        <end position="614"/>
    </location>
</feature>
<feature type="domain" description="Heparinase II/III-like C-terminal" evidence="3">
    <location>
        <begin position="390"/>
        <end position="561"/>
    </location>
</feature>
<accession>A0A6G1ZIS7</accession>
<evidence type="ECO:0000259" key="3">
    <source>
        <dbReference type="Pfam" id="PF07940"/>
    </source>
</evidence>
<dbReference type="AlphaFoldDB" id="A0A6G1ZIS7"/>
<feature type="signal peptide" evidence="2">
    <location>
        <begin position="1"/>
        <end position="20"/>
    </location>
</feature>
<dbReference type="Gene3D" id="1.50.10.100">
    <property type="entry name" value="Chondroitin AC/alginate lyase"/>
    <property type="match status" value="1"/>
</dbReference>
<organism evidence="4">
    <name type="scientific">Parabacteroides goldsteinii</name>
    <dbReference type="NCBI Taxonomy" id="328812"/>
    <lineage>
        <taxon>Bacteria</taxon>
        <taxon>Pseudomonadati</taxon>
        <taxon>Bacteroidota</taxon>
        <taxon>Bacteroidia</taxon>
        <taxon>Bacteroidales</taxon>
        <taxon>Tannerellaceae</taxon>
        <taxon>Parabacteroides</taxon>
    </lineage>
</organism>
<gene>
    <name evidence="4" type="ORF">GKE01_20460</name>
</gene>
<sequence length="614" mass="70160">MRLRIIICHILLLCMPGVLSAQKEYVGKTDKLSVHPRILLPKGEEKELKKQIRKDAIWTDVHMALLEEADSIIQQPLNECVIIGWRLLDVSRDNLRRIFILSYAYRMTGNVRFAKRAEAEMLQAASFPDWNPQHFLDVGEMTMALAIGYDWLYDRLAEKSKEIIATAIIEKGLKPSFNTKYNWFVNAVNNWNQVCHAGVSYGALAIWEKEPELARKVVNRAVEKIRNPMKHYAPDGAYPEGIVYWDYGTSFNALFISAIEKIFGTDYGLSELPGFLESGEYCLQMVTPCLRNFSYSDNGEKAFLMPAVYWFYDKTKDKTLLYNQSRLYPDNGRRQIQKNRLAPAMLIWGASASLAEPRKPEKLFWQAQGDNPVCVMRSSWNELSAAFVGVKLGSPSINHGHMDVGSFVFEANGIPWAIDLGFDDYDRIEKSGIQLWSNAQDAQRWDVFRYNNFAHSTLTFNHKKQRVDGAAHITSYSDTIDSMWVASDLTPVYRDQVKSVKRSVSLVDRQYVVIEDSIETGNRFTKLTWTMVTPASAKVISDHVMLLEKEGKKLYLKVEGPEEIKWNISQAQSDYSYDSPNPGISLIGFDTDLKLAAKQQVRVYLLPDEKDCLK</sequence>
<keyword evidence="2" id="KW-0732">Signal</keyword>
<dbReference type="Gene3D" id="2.70.98.70">
    <property type="match status" value="1"/>
</dbReference>
<reference evidence="4" key="1">
    <citation type="journal article" date="2019" name="Nat. Med.">
        <title>A library of human gut bacterial isolates paired with longitudinal multiomics data enables mechanistic microbiome research.</title>
        <authorList>
            <person name="Poyet M."/>
            <person name="Groussin M."/>
            <person name="Gibbons S.M."/>
            <person name="Avila-Pacheco J."/>
            <person name="Jiang X."/>
            <person name="Kearney S.M."/>
            <person name="Perrotta A.R."/>
            <person name="Berdy B."/>
            <person name="Zhao S."/>
            <person name="Lieberman T.D."/>
            <person name="Swanson P.K."/>
            <person name="Smith M."/>
            <person name="Roesemann S."/>
            <person name="Alexander J.E."/>
            <person name="Rich S.A."/>
            <person name="Livny J."/>
            <person name="Vlamakis H."/>
            <person name="Clish C."/>
            <person name="Bullock K."/>
            <person name="Deik A."/>
            <person name="Scott J."/>
            <person name="Pierce K.A."/>
            <person name="Xavier R.J."/>
            <person name="Alm E.J."/>
        </authorList>
    </citation>
    <scope>NUCLEOTIDE SEQUENCE</scope>
    <source>
        <strain evidence="4">BIOML-A4</strain>
    </source>
</reference>
<comment type="caution">
    <text evidence="4">The sequence shown here is derived from an EMBL/GenBank/DDBJ whole genome shotgun (WGS) entry which is preliminary data.</text>
</comment>
<dbReference type="PANTHER" id="PTHR38045">
    <property type="entry name" value="CHROMOSOME 1, WHOLE GENOME SHOTGUN SEQUENCE"/>
    <property type="match status" value="1"/>
</dbReference>
<dbReference type="RefSeq" id="WP_154278368.1">
    <property type="nucleotide sequence ID" value="NZ_WKLJ01000043.1"/>
</dbReference>
<dbReference type="GO" id="GO:0030313">
    <property type="term" value="C:cell envelope"/>
    <property type="evidence" value="ECO:0007669"/>
    <property type="project" value="UniProtKB-SubCell"/>
</dbReference>
<evidence type="ECO:0000256" key="2">
    <source>
        <dbReference type="SAM" id="SignalP"/>
    </source>
</evidence>
<dbReference type="InterPro" id="IPR008929">
    <property type="entry name" value="Chondroitin_lyas"/>
</dbReference>
<comment type="subcellular location">
    <subcellularLocation>
        <location evidence="1">Cell envelope</location>
    </subcellularLocation>
</comment>
<dbReference type="PANTHER" id="PTHR38045:SF1">
    <property type="entry name" value="HEPARINASE II_III-LIKE PROTEIN"/>
    <property type="match status" value="1"/>
</dbReference>
<proteinExistence type="predicted"/>
<dbReference type="EMBL" id="WKLP01000035">
    <property type="protein sequence ID" value="MRY13819.1"/>
    <property type="molecule type" value="Genomic_DNA"/>
</dbReference>
<protein>
    <submittedName>
        <fullName evidence="4">Heparinase</fullName>
    </submittedName>
</protein>